<comment type="caution">
    <text evidence="1">The sequence shown here is derived from an EMBL/GenBank/DDBJ whole genome shotgun (WGS) entry which is preliminary data.</text>
</comment>
<sequence>MKSIGSRRLVRCGPLLQFFHCTHLAELATTSSTGSFEVDISPTFYKIIIDMNVGFREVYTIHTELKSVNYHFKKQLTSCNSCNSCINSSSSATSPIGAEIASLSSPEIANPSAISSIKSCTLSISILACSFFKVSFVFPRTSMTSLCIPTFSRAPR</sequence>
<accession>A0A6A5HJY8</accession>
<protein>
    <submittedName>
        <fullName evidence="1">Uncharacterized protein</fullName>
    </submittedName>
</protein>
<name>A0A6A5HJY8_CAERE</name>
<dbReference type="Proteomes" id="UP000483820">
    <property type="component" value="Chromosome II"/>
</dbReference>
<dbReference type="GeneID" id="78774159"/>
<evidence type="ECO:0000313" key="1">
    <source>
        <dbReference type="EMBL" id="KAF1766212.1"/>
    </source>
</evidence>
<proteinExistence type="predicted"/>
<dbReference type="AlphaFoldDB" id="A0A6A5HJY8"/>
<organism evidence="1 2">
    <name type="scientific">Caenorhabditis remanei</name>
    <name type="common">Caenorhabditis vulgaris</name>
    <dbReference type="NCBI Taxonomy" id="31234"/>
    <lineage>
        <taxon>Eukaryota</taxon>
        <taxon>Metazoa</taxon>
        <taxon>Ecdysozoa</taxon>
        <taxon>Nematoda</taxon>
        <taxon>Chromadorea</taxon>
        <taxon>Rhabditida</taxon>
        <taxon>Rhabditina</taxon>
        <taxon>Rhabditomorpha</taxon>
        <taxon>Rhabditoidea</taxon>
        <taxon>Rhabditidae</taxon>
        <taxon>Peloderinae</taxon>
        <taxon>Caenorhabditis</taxon>
    </lineage>
</organism>
<gene>
    <name evidence="1" type="ORF">GCK72_006168</name>
</gene>
<reference evidence="1 2" key="1">
    <citation type="submission" date="2019-12" db="EMBL/GenBank/DDBJ databases">
        <title>Chromosome-level assembly of the Caenorhabditis remanei genome.</title>
        <authorList>
            <person name="Teterina A.A."/>
            <person name="Willis J.H."/>
            <person name="Phillips P.C."/>
        </authorList>
    </citation>
    <scope>NUCLEOTIDE SEQUENCE [LARGE SCALE GENOMIC DNA]</scope>
    <source>
        <strain evidence="1 2">PX506</strain>
        <tissue evidence="1">Whole organism</tissue>
    </source>
</reference>
<evidence type="ECO:0000313" key="2">
    <source>
        <dbReference type="Proteomes" id="UP000483820"/>
    </source>
</evidence>
<dbReference type="KEGG" id="crq:GCK72_006168"/>
<dbReference type="CTD" id="78774159"/>
<dbReference type="RefSeq" id="XP_053589698.1">
    <property type="nucleotide sequence ID" value="XM_053725504.1"/>
</dbReference>
<dbReference type="EMBL" id="WUAV01000002">
    <property type="protein sequence ID" value="KAF1766212.1"/>
    <property type="molecule type" value="Genomic_DNA"/>
</dbReference>